<dbReference type="OrthoDB" id="3485059at2759"/>
<name>A0A9P9WL38_9PEZI</name>
<accession>A0A9P9WL38</accession>
<evidence type="ECO:0008006" key="4">
    <source>
        <dbReference type="Google" id="ProtNLM"/>
    </source>
</evidence>
<evidence type="ECO:0000313" key="3">
    <source>
        <dbReference type="Proteomes" id="UP000829685"/>
    </source>
</evidence>
<gene>
    <name evidence="2" type="ORF">JX265_006963</name>
</gene>
<comment type="caution">
    <text evidence="2">The sequence shown here is derived from an EMBL/GenBank/DDBJ whole genome shotgun (WGS) entry which is preliminary data.</text>
</comment>
<proteinExistence type="predicted"/>
<keyword evidence="3" id="KW-1185">Reference proteome</keyword>
<organism evidence="2 3">
    <name type="scientific">Neoarthrinium moseri</name>
    <dbReference type="NCBI Taxonomy" id="1658444"/>
    <lineage>
        <taxon>Eukaryota</taxon>
        <taxon>Fungi</taxon>
        <taxon>Dikarya</taxon>
        <taxon>Ascomycota</taxon>
        <taxon>Pezizomycotina</taxon>
        <taxon>Sordariomycetes</taxon>
        <taxon>Xylariomycetidae</taxon>
        <taxon>Amphisphaeriales</taxon>
        <taxon>Apiosporaceae</taxon>
        <taxon>Neoarthrinium</taxon>
    </lineage>
</organism>
<dbReference type="EMBL" id="JAFIMR010000016">
    <property type="protein sequence ID" value="KAI1868984.1"/>
    <property type="molecule type" value="Genomic_DNA"/>
</dbReference>
<dbReference type="InterPro" id="IPR021054">
    <property type="entry name" value="Cell_wall_mannoprotein_1"/>
</dbReference>
<dbReference type="GO" id="GO:0005576">
    <property type="term" value="C:extracellular region"/>
    <property type="evidence" value="ECO:0007669"/>
    <property type="project" value="TreeGrafter"/>
</dbReference>
<feature type="signal peptide" evidence="1">
    <location>
        <begin position="1"/>
        <end position="16"/>
    </location>
</feature>
<feature type="chain" id="PRO_5040481015" description="Hydrophobic surface binding protein" evidence="1">
    <location>
        <begin position="17"/>
        <end position="173"/>
    </location>
</feature>
<sequence>MVQFASITFIAAAAFAASLPRDVLETITNLESVDAQVNTLTQTTVAWDGSGAGALAIVSAVSMLQSNIETGTLDASDESTASSADSQTILDYVTGTLGPDFTITLNELVSRQADIESIGASSDVLSSLGDLKSDVDAYGAALITITSPDLQADAQIALTSIDGEFDAAIAVFS</sequence>
<reference evidence="2" key="1">
    <citation type="submission" date="2021-03" db="EMBL/GenBank/DDBJ databases">
        <title>Revisited historic fungal species revealed as producer of novel bioactive compounds through whole genome sequencing and comparative genomics.</title>
        <authorList>
            <person name="Vignolle G.A."/>
            <person name="Hochenegger N."/>
            <person name="Mach R.L."/>
            <person name="Mach-Aigner A.R."/>
            <person name="Javad Rahimi M."/>
            <person name="Salim K.A."/>
            <person name="Chan C.M."/>
            <person name="Lim L.B.L."/>
            <person name="Cai F."/>
            <person name="Druzhinina I.S."/>
            <person name="U'Ren J.M."/>
            <person name="Derntl C."/>
        </authorList>
    </citation>
    <scope>NUCLEOTIDE SEQUENCE</scope>
    <source>
        <strain evidence="2">TUCIM 5799</strain>
    </source>
</reference>
<protein>
    <recommendedName>
        <fullName evidence="4">Hydrophobic surface binding protein</fullName>
    </recommendedName>
</protein>
<dbReference type="Proteomes" id="UP000829685">
    <property type="component" value="Unassembled WGS sequence"/>
</dbReference>
<dbReference type="Pfam" id="PF12296">
    <property type="entry name" value="HsbA"/>
    <property type="match status" value="1"/>
</dbReference>
<dbReference type="AlphaFoldDB" id="A0A9P9WL38"/>
<keyword evidence="1" id="KW-0732">Signal</keyword>
<dbReference type="Gene3D" id="1.20.1280.140">
    <property type="match status" value="1"/>
</dbReference>
<evidence type="ECO:0000313" key="2">
    <source>
        <dbReference type="EMBL" id="KAI1868984.1"/>
    </source>
</evidence>
<dbReference type="PANTHER" id="PTHR38123:SF1">
    <property type="entry name" value="HYDROPHOBIC SURFACE BINDING PROTEIN"/>
    <property type="match status" value="1"/>
</dbReference>
<evidence type="ECO:0000256" key="1">
    <source>
        <dbReference type="SAM" id="SignalP"/>
    </source>
</evidence>
<dbReference type="PANTHER" id="PTHR38123">
    <property type="entry name" value="CELL WALL SERINE-THREONINE-RICH GALACTOMANNOPROTEIN MP1 (AFU_ORTHOLOGUE AFUA_4G03240)"/>
    <property type="match status" value="1"/>
</dbReference>